<accession>A0AAU1U1L7</accession>
<name>A0AAU1U1L7_9ACTN</name>
<evidence type="ECO:0008006" key="2">
    <source>
        <dbReference type="Google" id="ProtNLM"/>
    </source>
</evidence>
<dbReference type="AlphaFoldDB" id="A0AAU1U1L7"/>
<proteinExistence type="predicted"/>
<gene>
    <name evidence="1" type="ORF">OHU69_09610</name>
</gene>
<reference evidence="1" key="1">
    <citation type="submission" date="2022-10" db="EMBL/GenBank/DDBJ databases">
        <title>The complete genomes of actinobacterial strains from the NBC collection.</title>
        <authorList>
            <person name="Joergensen T.S."/>
            <person name="Alvarez Arevalo M."/>
            <person name="Sterndorff E.B."/>
            <person name="Faurdal D."/>
            <person name="Vuksanovic O."/>
            <person name="Mourched A.-S."/>
            <person name="Charusanti P."/>
            <person name="Shaw S."/>
            <person name="Blin K."/>
            <person name="Weber T."/>
        </authorList>
    </citation>
    <scope>NUCLEOTIDE SEQUENCE</scope>
    <source>
        <strain evidence="1">NBC_00119</strain>
    </source>
</reference>
<dbReference type="EMBL" id="CP108195">
    <property type="protein sequence ID" value="WTS11309.1"/>
    <property type="molecule type" value="Genomic_DNA"/>
</dbReference>
<organism evidence="1">
    <name type="scientific">Streptomyces sp. NBC_00119</name>
    <dbReference type="NCBI Taxonomy" id="2975659"/>
    <lineage>
        <taxon>Bacteria</taxon>
        <taxon>Bacillati</taxon>
        <taxon>Actinomycetota</taxon>
        <taxon>Actinomycetes</taxon>
        <taxon>Kitasatosporales</taxon>
        <taxon>Streptomycetaceae</taxon>
        <taxon>Streptomyces</taxon>
    </lineage>
</organism>
<sequence>MSVAHASADELAQALACAEQAHGRYEEGIGHGDLNWPFWYARFLGGEQTGRLDVGSDDSNR</sequence>
<evidence type="ECO:0000313" key="1">
    <source>
        <dbReference type="EMBL" id="WTS11309.1"/>
    </source>
</evidence>
<protein>
    <recommendedName>
        <fullName evidence="2">Glyoxalase</fullName>
    </recommendedName>
</protein>